<feature type="domain" description="Cep192-like" evidence="7">
    <location>
        <begin position="1830"/>
        <end position="1901"/>
    </location>
</feature>
<keyword evidence="3" id="KW-0963">Cytoplasm</keyword>
<evidence type="ECO:0000256" key="5">
    <source>
        <dbReference type="ARBA" id="ARBA00023273"/>
    </source>
</evidence>
<dbReference type="Gene3D" id="2.60.40.10">
    <property type="entry name" value="Immunoglobulins"/>
    <property type="match status" value="11"/>
</dbReference>
<feature type="region of interest" description="Disordered" evidence="6">
    <location>
        <begin position="2630"/>
        <end position="2668"/>
    </location>
</feature>
<dbReference type="InterPro" id="IPR053879">
    <property type="entry name" value="HYDIN_VesB_CFA65-like_Ig"/>
</dbReference>
<dbReference type="RefSeq" id="XP_031022159.1">
    <property type="nucleotide sequence ID" value="XM_031171868.1"/>
</dbReference>
<dbReference type="OrthoDB" id="2141841at2759"/>
<evidence type="ECO:0000313" key="10">
    <source>
        <dbReference type="Proteomes" id="UP000319731"/>
    </source>
</evidence>
<reference evidence="9 10" key="1">
    <citation type="journal article" date="2019" name="Sci. Rep.">
        <title>Comparative genomics of chytrid fungi reveal insights into the obligate biotrophic and pathogenic lifestyle of Synchytrium endobioticum.</title>
        <authorList>
            <person name="van de Vossenberg B.T.L.H."/>
            <person name="Warris S."/>
            <person name="Nguyen H.D.T."/>
            <person name="van Gent-Pelzer M.P.E."/>
            <person name="Joly D.L."/>
            <person name="van de Geest H.C."/>
            <person name="Bonants P.J.M."/>
            <person name="Smith D.S."/>
            <person name="Levesque C.A."/>
            <person name="van der Lee T.A.J."/>
        </authorList>
    </citation>
    <scope>NUCLEOTIDE SEQUENCE [LARGE SCALE GENOMIC DNA]</scope>
    <source>
        <strain evidence="9 10">JEL517</strain>
    </source>
</reference>
<dbReference type="GO" id="GO:0005929">
    <property type="term" value="C:cilium"/>
    <property type="evidence" value="ECO:0007669"/>
    <property type="project" value="UniProtKB-SubCell"/>
</dbReference>
<dbReference type="Pfam" id="PF22067">
    <property type="entry name" value="Cep192_D3"/>
    <property type="match status" value="1"/>
</dbReference>
<organism evidence="9 10">
    <name type="scientific">Synchytrium microbalum</name>
    <dbReference type="NCBI Taxonomy" id="1806994"/>
    <lineage>
        <taxon>Eukaryota</taxon>
        <taxon>Fungi</taxon>
        <taxon>Fungi incertae sedis</taxon>
        <taxon>Chytridiomycota</taxon>
        <taxon>Chytridiomycota incertae sedis</taxon>
        <taxon>Chytridiomycetes</taxon>
        <taxon>Synchytriales</taxon>
        <taxon>Synchytriaceae</taxon>
        <taxon>Synchytrium</taxon>
    </lineage>
</organism>
<comment type="subcellular location">
    <subcellularLocation>
        <location evidence="1">Cell projection</location>
        <location evidence="1">Cilium</location>
    </subcellularLocation>
    <subcellularLocation>
        <location evidence="2">Cytoplasm</location>
    </subcellularLocation>
</comment>
<dbReference type="SUPFAM" id="SSF48371">
    <property type="entry name" value="ARM repeat"/>
    <property type="match status" value="1"/>
</dbReference>
<evidence type="ECO:0000313" key="9">
    <source>
        <dbReference type="EMBL" id="TPX30512.1"/>
    </source>
</evidence>
<evidence type="ECO:0000256" key="3">
    <source>
        <dbReference type="ARBA" id="ARBA00022490"/>
    </source>
</evidence>
<dbReference type="InterPro" id="IPR013783">
    <property type="entry name" value="Ig-like_fold"/>
</dbReference>
<sequence>MATLGSFQILGGLSRSSMFSTTGDKANEMFNSRKRAASGRSDNAFIRNVDFLWSKISTLGKGTASDSTANGDYEFAASQIRFGRAWNLFSMGLQQSDALYRYMAMAALGRVLPTMQETLPDSSMREMLSSLLIRTMASDCRPENRLKAICLLGQLGVYLGEAADDLLVLPFKELALSLLSIQIREKAVKNDPNRFRAESRTFKIYLIQALGKYARYPHKHSRDVEDLLLYMLRDEMDNGDSAVIAKNDKKARVNEGAACVVLAILNVFNIDMCSNETNQMYVGALFKLYVHPLVRTNHPQLQSAAIRFVSKWMPITLETAHIFGFEALLSGLKRAEELGAFDKHQSLLESQRRSLKAGQEQVQLKVALRAKIVRQMLMVPGTFAKMAAVEDHDCLFYGKFSGCDVLCSLPIHQNSNVLISRPHPAIPGVPSAATTIPPVFVDTSYLSKIRPPRSRYEYMERTGQVLGLPSGYSYSPHGLVDLDAALVDTGPKLAPNSSLRDRNLAIGIGKGRSTQVLAKRSQKHDIPPNTQSQPPGVVAANILDPTKAPYGFLSTCPFPGFDAEMIEPPSSGKLTGLHSRKDSSRTLVVSVDGPPPPGYTFDKRETTVTFLFIRSLKPVGMVVDFPEGAPVIFDIIQPGTQRLQRVLTRIVCINKELSAVNVQPDNSDDPTVLMVGATFNIFVRSRRKPFEWTAINLEVIDDDYQDDIVFSQRKVAAEISARYDMVSSNTAESANRRRWHDRPMAADRRESTIPNVEDHIATRSRYSVTAQHPTRGSHSAHALSTAIPNPSGFLHSGVAFFAPPCNLPPTPAGYLSMNQPYFGRPPNLKPAPAGVTLKGTRFYLPESQSFGDGPKAPLAGFDSNGHPFFFPRAAILPPPAGFTHEGIPYYDGLSFVQARGVLLLNAHEALQQFDGLDDSGSDDSAFGSGDELGNQIALTRTVSAQSVKKSGRSRAEFKSSRQNMDSLLAELEAQQPLLCQRMLNLSRTRGGNALRIQDISRILNEEATESGQVVIEPTDIIGFLRDSDDLAYLKSPPMRLVFEPSTMEFRSVNTTMSSTATLKYRAYRGDRDEHSFFVSIDTNVFSVSSTHLMLQGEGTIELTVTFHPRAIKNDRIDTIMSLIDDTGKKLAVCNLVAVRQSFVKVKPTRIDAGWLLPGQRKECAFIVENVSTVGISLSIEMQGQSGSEDPLQDGPFHVLSDDIRMQPGEKKQWNVAYEPKHEGRFSDVIIVKAPGGDLVKVPIEAFAGVPVAIYAESESNSRAGASVLSKDRSALLKKLRRTDKAEKRSNFSEEEQHIVDRLLNSASKAEMNELDLGVCYQASKNVTRCVTLFNLSDTNLTVGLHAHSTAIICPGLATIPSFGAVSIEVEIKCGEDQPVSGNLISCIEILCPDFQNTPLVVKAFIGLPLFFLSWDVAFFKPCMVGQTESLVLTLVNQSQYDLSVVLDNLNGPRSAVNVRTSSFGSSVSSDDLTPTVVKAQSATNALFSFLARERGPLLQTITFRILNPVCGNIPTCVNGKSLTLVGICIEPYPHSLDDVLDKNGIEYIKQWMSHPKRLLDEYPGGEEKARHFDLTPVGGRKSGVAEVMFQRDLLIYRPQVQNTTDITEFNNPRRPISNPLKVTNKSKHPTTVSFIASTNFSIDPKKPWLLQAAESYNTEIMFLPPLDRAESSIVYGFGMALDEVEHTFHAVSLVCRPASDVVVFPSPDSDGHVIVDFGLVDVASYWLGIHTRHVLLVNTGSSTMAWTIKLGGGRTKYSAFEAGSITGELAPSDTYAIPFKFHSEVSGSFDVTADLSVKDATDRLSKGSHLASIVLRGQSVNTSLTGMPEQIEFGSAVVMNRKAKGFLLSNNGSRDMEVRLKVTEPFVVNQEKLMLAARDEAEIEVLFLPTESRGSSSKLLVFANHRLWEIPVNGVGGTTDLVCERFNHRDVDIGLQREGTLAWVNIQLTNRGTIPLVLNDISADMPNFVKVRFMGLSAGVVDEASTLEQKLTIRVGKDYWAIFKRKMIVFATLRKLLKEMVSKARKLRTEFRRPQFNAQIGGKPIVVRKHSDILQMESTSIANLPPLRPLSSYHFLIGSTPKAPTEMHFHYEPLTTVEDERADATSTTLIKSTSLKLTGKTYRSLEFFPPFHDFGLAPAEVFIDDDYQRHLELSTSSDYGVTRDGDKEEGTVLNLDVLNLSSEIQNLSLTQIAPAFHVKQRAWNIQPGDRVSIPVEFHPQREQLQYRGEVHFAHTHGVAVVRLAGTGASADLSCDSEVNFGALKVNRVGTKSFKLINHGLLDCQYQLRIVQMIPDFKFVSTEEPYELEAKLAPGAVDIVQIRCCSGSIDAKDATIVVRWLRVPNGLWEEIIVPLHVEIGMPVFRLHTLEVDFETTYMRLGKVVEIQVVNDGNAECHWNTESEIDVLSIEPSFGNLLAGQTAYLQVIYQPTDYEQLNSSITFNTDAGTMALMCYGVVGVPFISIPEDHLRLDFGVAAIGKSHVRTIVVTNSGRKTLSYEVKIDKAEQDGVGLSELAASIFDITPPQGKIQPQQQISLTCTVKPVDYDSLYTAQFSFSTNNGEQYDGMISVKGGKAIVTLAAITLGKVTGSRAGAPAKAISKEAKSLAIDNHFEVLQSLANELVAAQVSARGRAETTAETKKEAVSSAGSARPHSSRAGSMMAGVDGAPKSSKARALTGAVEYVHAEYMTEDEIALLLRPIQEFLGDVQAELTMSDDLSWLDKAKIVDRLIADSDQLIASIGQQVGSHQLDNKSEVAACIRRAHVSSRSVKLLERGVSEQVHEDVTLQEFDLGLVRGGVGVAGVDLFTMPNIGNMVFEFALVEEPTHVTRPENRSTAERAFVVTPTTGSIEPSASVSFLVDFRALTTGTYRNTYKVVSNEVDIVDFAIVGRVGNAIISIDKPVVDLGLIPRKQKTMQTFVVKNMGTYEDKWRIVPESKNASPDIFTFNAYEGELAPGQETMVEVYFSSNDAGTYNRNYIIIWTGVPVTFQVTGIAGAPELYVDFVDEDDQALGGMDWGVCVVDCQYTKVLVVKNRGNVDGRFVLTHPNKTFTFEAIRDSEGLIAVSPGGSASVNIVMTPLKAGPIREPLQVVDEEISVLQVPMKALCGTCDYKVVGELKYLNMGVNEVQSSSIVVTNTGDIEIPMEFSMEPNLPIFTIKSSDFESGSLLMPSRTVIVEVSACPKKTGVCEAALVIRTNLGKGFVTKELSFSFRAYNEQLEVDDTEDIVMGRIMVGQTQNCSRNMTNYGSSPIQYRLAITEVDEEEDDDKSKKKKKGSEGPKRRRKAMRRIAGALSQDALTDSPWTIISECEGVVEPGSSIPFEFSFAARDADSEDMKEVRIIVEKMLTKWTECAAIKVTAALGRPRLEIEPSQVDFRIVSVGGERGIPISLKNQGTVLLKYEILKPWDSTDVFDFIPGTALTGTVEPNESEQLTLLFKPKISRQYSTKIGVQTQIGISIFEIAGRGATYEIAERYLPKDIDLGQLFFGECRDTSVMVRNGCVFELFLSGSVSSDGASEFSAGEVFGVTPPKVELGPNPSENANEDDCTSGEFVLSAQMAIPILENGLGDAAVISELIRLGQCRRNMQISVEGGSISNIPIMYYYSVQPLSLVRREVSQDAGDTEIESEISFGDVAMSEGATQIVHLVNKNAFKVSFQATVPGHSVIFDASSSEIEDSDSIECRIRLPPLIFSADETVPKSIPVSALIRIQPHILEMRPIEVSVSGIYIDVPMELDLFEPVSLGYARVHRAGMGEFVFTNPVRRRLEWTVRVEDGSSELFWIREGEQTGEAKSGTEIKVPIQFKPLLPISYTCQAFIETGEGSFVVQFTCEGVEPKLTTDKDSLDFGVVGVGEPEFRVISLLNPTPLPVTARLRGVTDVFVANHTEVFEIAPNGTFDIEITCSPLVYEEQVSSTLEIIDADPDPETDPTILVSIKVLTVGGQFVMLPPGTLLPGSSNINLNLVESAESLDALSGGSGFEPQASLVASATNRGLNVMEPAKERRLSVAERSKSSFGSPSRQGSTMRDLLDDALSTDLIQVDFGEVVEGTRIRRVFELENAGDTVIDLGVFAPDGDEWGANTDFETETAKFKMDPVLCKISAKTKQVFEISIRAKPPQENNQIVFDFTIRTRSLKFNRVVPIRAFATVLPKSSTDGLRSFARADDAIEGTLSLERLAEFGMESDKGLWKLLRHVVRLDEGRPSHHLASIDFVEPDMSWPSVHALVTRPPPLPLELPMGTARRGAAVGGRVALTTEPLYHEPPNAFETARRQEAARFIAGVERKVSLVTKRV</sequence>
<proteinExistence type="predicted"/>
<protein>
    <submittedName>
        <fullName evidence="9">Uncharacterized protein</fullName>
    </submittedName>
</protein>
<feature type="compositionally biased region" description="Basic and acidic residues" evidence="6">
    <location>
        <begin position="2630"/>
        <end position="2642"/>
    </location>
</feature>
<evidence type="ECO:0000256" key="1">
    <source>
        <dbReference type="ARBA" id="ARBA00004138"/>
    </source>
</evidence>
<keyword evidence="5" id="KW-0966">Cell projection</keyword>
<evidence type="ECO:0000259" key="8">
    <source>
        <dbReference type="Pfam" id="PF22544"/>
    </source>
</evidence>
<accession>A0A507BS58</accession>
<dbReference type="GO" id="GO:0005737">
    <property type="term" value="C:cytoplasm"/>
    <property type="evidence" value="ECO:0007669"/>
    <property type="project" value="UniProtKB-SubCell"/>
</dbReference>
<evidence type="ECO:0000256" key="2">
    <source>
        <dbReference type="ARBA" id="ARBA00004496"/>
    </source>
</evidence>
<dbReference type="STRING" id="1806994.A0A507BS58"/>
<dbReference type="EMBL" id="QEAO01000066">
    <property type="protein sequence ID" value="TPX30512.1"/>
    <property type="molecule type" value="Genomic_DNA"/>
</dbReference>
<feature type="compositionally biased region" description="Basic residues" evidence="6">
    <location>
        <begin position="3269"/>
        <end position="3283"/>
    </location>
</feature>
<dbReference type="PANTHER" id="PTHR46127:SF1">
    <property type="entry name" value="CILIA- AND FLAGELLA-ASSOCIATED PROTEIN 65"/>
    <property type="match status" value="1"/>
</dbReference>
<dbReference type="Proteomes" id="UP000319731">
    <property type="component" value="Unassembled WGS sequence"/>
</dbReference>
<dbReference type="Pfam" id="PF22544">
    <property type="entry name" value="HYDIN_VesB_CFA65-like_Ig"/>
    <property type="match status" value="1"/>
</dbReference>
<evidence type="ECO:0000256" key="6">
    <source>
        <dbReference type="SAM" id="MobiDB-lite"/>
    </source>
</evidence>
<keyword evidence="10" id="KW-1185">Reference proteome</keyword>
<dbReference type="InterPro" id="IPR016024">
    <property type="entry name" value="ARM-type_fold"/>
</dbReference>
<evidence type="ECO:0000256" key="4">
    <source>
        <dbReference type="ARBA" id="ARBA00023069"/>
    </source>
</evidence>
<name>A0A507BS58_9FUNG</name>
<dbReference type="PANTHER" id="PTHR46127">
    <property type="entry name" value="CILIA- AND FLAGELLA-ASSOCIATED PROTEIN 65"/>
    <property type="match status" value="1"/>
</dbReference>
<gene>
    <name evidence="9" type="ORF">SmJEL517_g05942</name>
</gene>
<feature type="region of interest" description="Disordered" evidence="6">
    <location>
        <begin position="3261"/>
        <end position="3283"/>
    </location>
</feature>
<keyword evidence="4" id="KW-0969">Cilium</keyword>
<evidence type="ECO:0000259" key="7">
    <source>
        <dbReference type="Pfam" id="PF22067"/>
    </source>
</evidence>
<feature type="domain" description="HYDIN/VesB/CFA65-like Ig-like" evidence="8">
    <location>
        <begin position="2893"/>
        <end position="2982"/>
    </location>
</feature>
<dbReference type="InterPro" id="IPR052614">
    <property type="entry name" value="CFAP65"/>
</dbReference>
<comment type="caution">
    <text evidence="9">The sequence shown here is derived from an EMBL/GenBank/DDBJ whole genome shotgun (WGS) entry which is preliminary data.</text>
</comment>
<dbReference type="InterPro" id="IPR054089">
    <property type="entry name" value="Cep192-like_D3"/>
</dbReference>
<dbReference type="GeneID" id="42007165"/>